<feature type="non-terminal residue" evidence="1">
    <location>
        <position position="1"/>
    </location>
</feature>
<accession>A0A2T2P5L9</accession>
<evidence type="ECO:0000313" key="2">
    <source>
        <dbReference type="Proteomes" id="UP000240883"/>
    </source>
</evidence>
<protein>
    <submittedName>
        <fullName evidence="1">Uncharacterized protein</fullName>
    </submittedName>
</protein>
<dbReference type="EMBL" id="KZ678129">
    <property type="protein sequence ID" value="PSN72929.1"/>
    <property type="molecule type" value="Genomic_DNA"/>
</dbReference>
<name>A0A2T2P5L9_CORCC</name>
<dbReference type="AlphaFoldDB" id="A0A2T2P5L9"/>
<evidence type="ECO:0000313" key="1">
    <source>
        <dbReference type="EMBL" id="PSN72929.1"/>
    </source>
</evidence>
<keyword evidence="2" id="KW-1185">Reference proteome</keyword>
<dbReference type="Proteomes" id="UP000240883">
    <property type="component" value="Unassembled WGS sequence"/>
</dbReference>
<sequence>MCEAEARAGAGAGAGAGFNGVGSACGFGDVVGKIEAVGSYGVGKRYVGVEGVVRIGREGVLDWDV</sequence>
<organism evidence="1 2">
    <name type="scientific">Corynespora cassiicola Philippines</name>
    <dbReference type="NCBI Taxonomy" id="1448308"/>
    <lineage>
        <taxon>Eukaryota</taxon>
        <taxon>Fungi</taxon>
        <taxon>Dikarya</taxon>
        <taxon>Ascomycota</taxon>
        <taxon>Pezizomycotina</taxon>
        <taxon>Dothideomycetes</taxon>
        <taxon>Pleosporomycetidae</taxon>
        <taxon>Pleosporales</taxon>
        <taxon>Corynesporascaceae</taxon>
        <taxon>Corynespora</taxon>
    </lineage>
</organism>
<dbReference type="PROSITE" id="PS51257">
    <property type="entry name" value="PROKAR_LIPOPROTEIN"/>
    <property type="match status" value="1"/>
</dbReference>
<gene>
    <name evidence="1" type="ORF">BS50DRAFT_568529</name>
</gene>
<proteinExistence type="predicted"/>
<reference evidence="1 2" key="1">
    <citation type="journal article" date="2018" name="Front. Microbiol.">
        <title>Genome-Wide Analysis of Corynespora cassiicola Leaf Fall Disease Putative Effectors.</title>
        <authorList>
            <person name="Lopez D."/>
            <person name="Ribeiro S."/>
            <person name="Label P."/>
            <person name="Fumanal B."/>
            <person name="Venisse J.S."/>
            <person name="Kohler A."/>
            <person name="de Oliveira R.R."/>
            <person name="Labutti K."/>
            <person name="Lipzen A."/>
            <person name="Lail K."/>
            <person name="Bauer D."/>
            <person name="Ohm R.A."/>
            <person name="Barry K.W."/>
            <person name="Spatafora J."/>
            <person name="Grigoriev I.V."/>
            <person name="Martin F.M."/>
            <person name="Pujade-Renaud V."/>
        </authorList>
    </citation>
    <scope>NUCLEOTIDE SEQUENCE [LARGE SCALE GENOMIC DNA]</scope>
    <source>
        <strain evidence="1 2">Philippines</strain>
    </source>
</reference>